<evidence type="ECO:0000256" key="1">
    <source>
        <dbReference type="SAM" id="MobiDB-lite"/>
    </source>
</evidence>
<feature type="region of interest" description="Disordered" evidence="1">
    <location>
        <begin position="81"/>
        <end position="125"/>
    </location>
</feature>
<dbReference type="Pfam" id="PF09826">
    <property type="entry name" value="Beta_propel"/>
    <property type="match status" value="1"/>
</dbReference>
<dbReference type="KEGG" id="bsol:FSW04_08360"/>
<dbReference type="Proteomes" id="UP000321805">
    <property type="component" value="Chromosome"/>
</dbReference>
<feature type="chain" id="PRO_5023016791" evidence="2">
    <location>
        <begin position="36"/>
        <end position="660"/>
    </location>
</feature>
<evidence type="ECO:0000256" key="2">
    <source>
        <dbReference type="SAM" id="SignalP"/>
    </source>
</evidence>
<feature type="signal peptide" evidence="2">
    <location>
        <begin position="1"/>
        <end position="35"/>
    </location>
</feature>
<proteinExistence type="predicted"/>
<sequence>MTGVLTTGTLAPMRRASILALSAVAGLAAAPAAQAATRAPRLTTFSSCRALLSYARVNAARAGGVGSPVLAVQGAPTGLASPVTKTTGTAEDQPAPAPTASAPAAGSTTPAFSSTNVQEAGIDEPDIVKTDGRRIVSVADGVLRVVDVSGDAPRLTGTLKLDGSAGQQILLRGDRVLVISSVATAIPVEGPVPVAGPAPVAVAARTALLPYGSPTTLLTEVDITDPATPTVARTMTLPGGFVDARMTGGTVRVVVSSTPAPRAVPLARASLRTFVPATTIRSRISGRTFRRGVVPCGAVRHPASFSGLGLLTVLTVDLDRGLYDVDRDAIMAGAETVYGSADSLYVASRRYVPGLQDTGDVPRGLRTEIDRFDASQPGVTRYAGSGTVPGFVVGQYALSEQDGRLRVASTDEPAWLPETAQADPAQSYVTVLAPRPGGGLAQVGQVGGLGRGQRIYAVRFVGSTGYVVTFRQIDPLYTLDLSDPAAPKVVGELELSGYSAYLHPLGDGLLLGVGQEASAAGRPEGTQISLFDVSDPAHPRRLQHAVYGSGSSDAEFDPHAFLWWAATGLAVIPLQLPPSIDPATGRFTGNDAFTGAVGLHVARDGIAEVGRVVHGTGAGVAPVGRSLVVGDRLYTLSSLGLQAARLDTLAPTAFVAFDQG</sequence>
<reference evidence="3 4" key="1">
    <citation type="journal article" date="2018" name="J. Microbiol.">
        <title>Baekduia soli gen. nov., sp. nov., a novel bacterium isolated from the soil of Baekdu Mountain and proposal of a novel family name, Baekduiaceae fam. nov.</title>
        <authorList>
            <person name="An D.S."/>
            <person name="Siddiqi M.Z."/>
            <person name="Kim K.H."/>
            <person name="Yu H.S."/>
            <person name="Im W.T."/>
        </authorList>
    </citation>
    <scope>NUCLEOTIDE SEQUENCE [LARGE SCALE GENOMIC DNA]</scope>
    <source>
        <strain evidence="3 4">BR7-21</strain>
    </source>
</reference>
<dbReference type="InterPro" id="IPR019198">
    <property type="entry name" value="Beta_propeller_containing"/>
</dbReference>
<evidence type="ECO:0000313" key="4">
    <source>
        <dbReference type="Proteomes" id="UP000321805"/>
    </source>
</evidence>
<dbReference type="AlphaFoldDB" id="A0A5B8U3X9"/>
<dbReference type="OrthoDB" id="9778998at2"/>
<evidence type="ECO:0000313" key="3">
    <source>
        <dbReference type="EMBL" id="QEC47585.1"/>
    </source>
</evidence>
<name>A0A5B8U3X9_9ACTN</name>
<organism evidence="3 4">
    <name type="scientific">Baekduia soli</name>
    <dbReference type="NCBI Taxonomy" id="496014"/>
    <lineage>
        <taxon>Bacteria</taxon>
        <taxon>Bacillati</taxon>
        <taxon>Actinomycetota</taxon>
        <taxon>Thermoleophilia</taxon>
        <taxon>Solirubrobacterales</taxon>
        <taxon>Baekduiaceae</taxon>
        <taxon>Baekduia</taxon>
    </lineage>
</organism>
<feature type="compositionally biased region" description="Low complexity" evidence="1">
    <location>
        <begin position="98"/>
        <end position="115"/>
    </location>
</feature>
<dbReference type="EMBL" id="CP042430">
    <property type="protein sequence ID" value="QEC47585.1"/>
    <property type="molecule type" value="Genomic_DNA"/>
</dbReference>
<keyword evidence="4" id="KW-1185">Reference proteome</keyword>
<accession>A0A5B8U3X9</accession>
<keyword evidence="2" id="KW-0732">Signal</keyword>
<protein>
    <submittedName>
        <fullName evidence="3">Benzoate transporter</fullName>
    </submittedName>
</protein>
<gene>
    <name evidence="3" type="ORF">FSW04_08360</name>
</gene>